<dbReference type="Proteomes" id="UP001285352">
    <property type="component" value="Unassembled WGS sequence"/>
</dbReference>
<reference evidence="2 3" key="2">
    <citation type="submission" date="2023-11" db="EMBL/GenBank/DDBJ databases">
        <authorList>
            <person name="Lara A.C."/>
            <person name="Chronakova A."/>
        </authorList>
    </citation>
    <scope>NUCLEOTIDE SEQUENCE [LARGE SCALE GENOMIC DNA]</scope>
    <source>
        <strain evidence="2 3">BCCO 10_0061</strain>
    </source>
</reference>
<dbReference type="RefSeq" id="WP_319972929.1">
    <property type="nucleotide sequence ID" value="NZ_JAXAVU010000001.1"/>
</dbReference>
<evidence type="ECO:0000313" key="2">
    <source>
        <dbReference type="EMBL" id="MDX8140567.1"/>
    </source>
</evidence>
<reference evidence="2 3" key="1">
    <citation type="submission" date="2023-11" db="EMBL/GenBank/DDBJ databases">
        <title>Lentzea sokolovensis, sp. nov., Lentzea kristufkii, sp. nov., and Lentzea miocenensis, sp. nov., rare actinobacteria from Sokolov Coal Basin, Miocene lacustrine sediment, Czech Republic.</title>
        <authorList>
            <person name="Lara A."/>
            <person name="Kotroba L."/>
            <person name="Nouioui I."/>
            <person name="Neumann-Schaal M."/>
            <person name="Mast Y."/>
            <person name="Chronakova A."/>
        </authorList>
    </citation>
    <scope>NUCLEOTIDE SEQUENCE [LARGE SCALE GENOMIC DNA]</scope>
    <source>
        <strain evidence="2 3">BCCO 10_0061</strain>
    </source>
</reference>
<dbReference type="SUPFAM" id="SSF56747">
    <property type="entry name" value="Prim-pol domain"/>
    <property type="match status" value="1"/>
</dbReference>
<accession>A0ABU4UN25</accession>
<evidence type="ECO:0000313" key="3">
    <source>
        <dbReference type="Proteomes" id="UP001285352"/>
    </source>
</evidence>
<gene>
    <name evidence="2" type="ORF">SK854_00465</name>
</gene>
<dbReference type="Pfam" id="PF09250">
    <property type="entry name" value="Prim-Pol"/>
    <property type="match status" value="1"/>
</dbReference>
<comment type="caution">
    <text evidence="2">The sequence shown here is derived from an EMBL/GenBank/DDBJ whole genome shotgun (WGS) entry which is preliminary data.</text>
</comment>
<name>A0ABU4UN25_9PSEU</name>
<dbReference type="CDD" id="cd04859">
    <property type="entry name" value="Prim_Pol"/>
    <property type="match status" value="1"/>
</dbReference>
<sequence length="314" mass="33860">MAPTRPREMSRIVSSRQLAAARAAAARGWPVVPAGVDSKVPLFEGWDSVATTSEEKISVWWARVPYNIAISCRAAGLVVLDLDAAHGELPPAQWARRGARHGRDVLRLLAHDLGEPDPVHTYRVWTPSGGEHRYFQAPHDVALRNTVGALGWHIDTRAQHGCIIAAGSALRVAGKRRLYRLAQPLLPVAPLPLWIVTALTPPRAADLPARASGGVILPARRATAYAAAAIRGETTKVREARPGTRAHTLFIAAIKLGQIVGARWLDEQDAVDALLIAASGHEGVNGWTYAESLHHIMNGIARGIREPRAVLDIA</sequence>
<organism evidence="2 3">
    <name type="scientific">Lentzea sokolovensis</name>
    <dbReference type="NCBI Taxonomy" id="3095429"/>
    <lineage>
        <taxon>Bacteria</taxon>
        <taxon>Bacillati</taxon>
        <taxon>Actinomycetota</taxon>
        <taxon>Actinomycetes</taxon>
        <taxon>Pseudonocardiales</taxon>
        <taxon>Pseudonocardiaceae</taxon>
        <taxon>Lentzea</taxon>
    </lineage>
</organism>
<keyword evidence="3" id="KW-1185">Reference proteome</keyword>
<dbReference type="SMART" id="SM00943">
    <property type="entry name" value="Prim-Pol"/>
    <property type="match status" value="1"/>
</dbReference>
<evidence type="ECO:0000259" key="1">
    <source>
        <dbReference type="SMART" id="SM00943"/>
    </source>
</evidence>
<feature type="domain" description="DNA primase/polymerase bifunctional N-terminal" evidence="1">
    <location>
        <begin position="20"/>
        <end position="195"/>
    </location>
</feature>
<dbReference type="EMBL" id="JAXAVU010000001">
    <property type="protein sequence ID" value="MDX8140567.1"/>
    <property type="molecule type" value="Genomic_DNA"/>
</dbReference>
<protein>
    <submittedName>
        <fullName evidence="2">Bifunctional DNA primase/polymerase</fullName>
    </submittedName>
</protein>
<dbReference type="Gene3D" id="3.30.720.160">
    <property type="entry name" value="Bifunctional DNA primase/polymerase, N-terminal"/>
    <property type="match status" value="1"/>
</dbReference>
<proteinExistence type="predicted"/>
<dbReference type="InterPro" id="IPR015330">
    <property type="entry name" value="DNA_primase/pol_bifunc_N"/>
</dbReference>